<reference evidence="6 7" key="1">
    <citation type="submission" date="2024-08" db="EMBL/GenBank/DDBJ databases">
        <title>Halobellus sp. MBLA0158 whole genome sequence.</title>
        <authorList>
            <person name="Hwang C.Y."/>
            <person name="Cho E.-S."/>
            <person name="Seo M.-J."/>
        </authorList>
    </citation>
    <scope>NUCLEOTIDE SEQUENCE [LARGE SCALE GENOMIC DNA]</scope>
    <source>
        <strain evidence="6 7">MBLA0158</strain>
    </source>
</reference>
<evidence type="ECO:0000256" key="4">
    <source>
        <dbReference type="SAM" id="MobiDB-lite"/>
    </source>
</evidence>
<dbReference type="InterPro" id="IPR050090">
    <property type="entry name" value="Tyrosine_recombinase_XerCD"/>
</dbReference>
<gene>
    <name evidence="6" type="ORF">OS889_13905</name>
</gene>
<keyword evidence="7" id="KW-1185">Reference proteome</keyword>
<dbReference type="SUPFAM" id="SSF56349">
    <property type="entry name" value="DNA breaking-rejoining enzymes"/>
    <property type="match status" value="1"/>
</dbReference>
<evidence type="ECO:0000256" key="2">
    <source>
        <dbReference type="ARBA" id="ARBA00023125"/>
    </source>
</evidence>
<dbReference type="GO" id="GO:0015074">
    <property type="term" value="P:DNA integration"/>
    <property type="evidence" value="ECO:0007669"/>
    <property type="project" value="UniProtKB-KW"/>
</dbReference>
<evidence type="ECO:0000259" key="5">
    <source>
        <dbReference type="PROSITE" id="PS51898"/>
    </source>
</evidence>
<dbReference type="InterPro" id="IPR013762">
    <property type="entry name" value="Integrase-like_cat_sf"/>
</dbReference>
<evidence type="ECO:0000256" key="3">
    <source>
        <dbReference type="ARBA" id="ARBA00023172"/>
    </source>
</evidence>
<dbReference type="PANTHER" id="PTHR30349">
    <property type="entry name" value="PHAGE INTEGRASE-RELATED"/>
    <property type="match status" value="1"/>
</dbReference>
<evidence type="ECO:0000256" key="1">
    <source>
        <dbReference type="ARBA" id="ARBA00022908"/>
    </source>
</evidence>
<accession>A0ABD5MGM6</accession>
<feature type="region of interest" description="Disordered" evidence="4">
    <location>
        <begin position="118"/>
        <end position="138"/>
    </location>
</feature>
<name>A0ABD5MGM6_9EURY</name>
<dbReference type="Pfam" id="PF00589">
    <property type="entry name" value="Phage_integrase"/>
    <property type="match status" value="1"/>
</dbReference>
<feature type="compositionally biased region" description="Basic and acidic residues" evidence="4">
    <location>
        <begin position="393"/>
        <end position="420"/>
    </location>
</feature>
<dbReference type="InterPro" id="IPR011010">
    <property type="entry name" value="DNA_brk_join_enz"/>
</dbReference>
<protein>
    <submittedName>
        <fullName evidence="6">Tyrosine-type recombinase/integrase</fullName>
    </submittedName>
</protein>
<evidence type="ECO:0000313" key="6">
    <source>
        <dbReference type="EMBL" id="MFA1612093.1"/>
    </source>
</evidence>
<dbReference type="CDD" id="cd00397">
    <property type="entry name" value="DNA_BRE_C"/>
    <property type="match status" value="1"/>
</dbReference>
<dbReference type="RefSeq" id="WP_372390726.1">
    <property type="nucleotide sequence ID" value="NZ_JBGNYA010000001.1"/>
</dbReference>
<feature type="region of interest" description="Disordered" evidence="4">
    <location>
        <begin position="382"/>
        <end position="420"/>
    </location>
</feature>
<organism evidence="6 7">
    <name type="scientific">Halobellus rubicundus</name>
    <dbReference type="NCBI Taxonomy" id="2996466"/>
    <lineage>
        <taxon>Archaea</taxon>
        <taxon>Methanobacteriati</taxon>
        <taxon>Methanobacteriota</taxon>
        <taxon>Stenosarchaea group</taxon>
        <taxon>Halobacteria</taxon>
        <taxon>Halobacteriales</taxon>
        <taxon>Haloferacaceae</taxon>
        <taxon>Halobellus</taxon>
    </lineage>
</organism>
<proteinExistence type="predicted"/>
<keyword evidence="1" id="KW-0229">DNA integration</keyword>
<sequence length="420" mass="47600">MARSDPREAVDRIRDRLQKGERGDTEAARELLLDISDNIALVPSKAGDYRHRDILRHGAIIAENVGGDTLVAALEDRDAAEEIVRWINREYENVHTNKDYRRDLRAIGRYADQITDDPPESLAWIPTDTPNDFNPRPSERDLITYDEMRLMLEETSNARDEALIILQFEAGLRSGELQDLTIGDVFDSEHSMAVHVDGKQGERVVHLVVAVPYLNRWLAPDRHPGFGDPEAPLWSKLDRPETISSTMVYKTFRRAARAADVNKDATPTNFRKSNTRWLTRLGMDRGKIEQRQGRVPGSEHTARYEAEFGDESLEHSYAALHGEDVETDDSGLEVAPVICPRCQKPTPQELDFCIHCRQTLDPEAQELVETVARGFEDQAIAAEDPTEAQRAIEASRKVRSEPNHIDRDDLHQLASRLSDE</sequence>
<dbReference type="AlphaFoldDB" id="A0ABD5MGM6"/>
<evidence type="ECO:0000313" key="7">
    <source>
        <dbReference type="Proteomes" id="UP001570511"/>
    </source>
</evidence>
<keyword evidence="2" id="KW-0238">DNA-binding</keyword>
<dbReference type="PANTHER" id="PTHR30349:SF41">
    <property type="entry name" value="INTEGRASE_RECOMBINASE PROTEIN MJ0367-RELATED"/>
    <property type="match status" value="1"/>
</dbReference>
<dbReference type="EMBL" id="JBGNYA010000001">
    <property type="protein sequence ID" value="MFA1612093.1"/>
    <property type="molecule type" value="Genomic_DNA"/>
</dbReference>
<dbReference type="Proteomes" id="UP001570511">
    <property type="component" value="Unassembled WGS sequence"/>
</dbReference>
<feature type="domain" description="Tyr recombinase" evidence="5">
    <location>
        <begin position="138"/>
        <end position="318"/>
    </location>
</feature>
<dbReference type="GO" id="GO:0006310">
    <property type="term" value="P:DNA recombination"/>
    <property type="evidence" value="ECO:0007669"/>
    <property type="project" value="UniProtKB-KW"/>
</dbReference>
<dbReference type="PROSITE" id="PS51898">
    <property type="entry name" value="TYR_RECOMBINASE"/>
    <property type="match status" value="1"/>
</dbReference>
<dbReference type="GO" id="GO:0003677">
    <property type="term" value="F:DNA binding"/>
    <property type="evidence" value="ECO:0007669"/>
    <property type="project" value="UniProtKB-KW"/>
</dbReference>
<dbReference type="InterPro" id="IPR002104">
    <property type="entry name" value="Integrase_catalytic"/>
</dbReference>
<keyword evidence="3" id="KW-0233">DNA recombination</keyword>
<comment type="caution">
    <text evidence="6">The sequence shown here is derived from an EMBL/GenBank/DDBJ whole genome shotgun (WGS) entry which is preliminary data.</text>
</comment>
<dbReference type="Gene3D" id="1.10.443.10">
    <property type="entry name" value="Intergrase catalytic core"/>
    <property type="match status" value="1"/>
</dbReference>